<accession>A0A1I2H0M7</accession>
<dbReference type="CDD" id="cd02696">
    <property type="entry name" value="MurNAc-LAA"/>
    <property type="match status" value="1"/>
</dbReference>
<evidence type="ECO:0000256" key="3">
    <source>
        <dbReference type="ARBA" id="ARBA00022801"/>
    </source>
</evidence>
<gene>
    <name evidence="6" type="ORF">SAMN04488541_102111</name>
</gene>
<dbReference type="GO" id="GO:0009253">
    <property type="term" value="P:peptidoglycan catabolic process"/>
    <property type="evidence" value="ECO:0007669"/>
    <property type="project" value="InterPro"/>
</dbReference>
<evidence type="ECO:0000256" key="1">
    <source>
        <dbReference type="ARBA" id="ARBA00001561"/>
    </source>
</evidence>
<dbReference type="InterPro" id="IPR050695">
    <property type="entry name" value="N-acetylmuramoyl_amidase_3"/>
</dbReference>
<organism evidence="6 7">
    <name type="scientific">Thermoflexibacter ruber</name>
    <dbReference type="NCBI Taxonomy" id="1003"/>
    <lineage>
        <taxon>Bacteria</taxon>
        <taxon>Pseudomonadati</taxon>
        <taxon>Bacteroidota</taxon>
        <taxon>Cytophagia</taxon>
        <taxon>Cytophagales</taxon>
        <taxon>Thermoflexibacteraceae</taxon>
        <taxon>Thermoflexibacter</taxon>
    </lineage>
</organism>
<dbReference type="OrthoDB" id="9806267at2"/>
<reference evidence="6 7" key="1">
    <citation type="submission" date="2016-10" db="EMBL/GenBank/DDBJ databases">
        <authorList>
            <person name="de Groot N.N."/>
        </authorList>
    </citation>
    <scope>NUCLEOTIDE SEQUENCE [LARGE SCALE GENOMIC DNA]</scope>
    <source>
        <strain>GEY</strain>
        <strain evidence="7">DSM 9560</strain>
    </source>
</reference>
<evidence type="ECO:0000259" key="5">
    <source>
        <dbReference type="SMART" id="SM00646"/>
    </source>
</evidence>
<feature type="signal peptide" evidence="4">
    <location>
        <begin position="1"/>
        <end position="18"/>
    </location>
</feature>
<dbReference type="Proteomes" id="UP000199513">
    <property type="component" value="Unassembled WGS sequence"/>
</dbReference>
<dbReference type="EC" id="3.5.1.28" evidence="2"/>
<keyword evidence="4" id="KW-0732">Signal</keyword>
<dbReference type="SUPFAM" id="SSF53187">
    <property type="entry name" value="Zn-dependent exopeptidases"/>
    <property type="match status" value="1"/>
</dbReference>
<keyword evidence="3" id="KW-0378">Hydrolase</keyword>
<name>A0A1I2H0M7_9BACT</name>
<dbReference type="GO" id="GO:0008745">
    <property type="term" value="F:N-acetylmuramoyl-L-alanine amidase activity"/>
    <property type="evidence" value="ECO:0007669"/>
    <property type="project" value="UniProtKB-EC"/>
</dbReference>
<dbReference type="EMBL" id="FONY01000021">
    <property type="protein sequence ID" value="SFF22953.1"/>
    <property type="molecule type" value="Genomic_DNA"/>
</dbReference>
<evidence type="ECO:0000313" key="7">
    <source>
        <dbReference type="Proteomes" id="UP000199513"/>
    </source>
</evidence>
<dbReference type="AlphaFoldDB" id="A0A1I2H0M7"/>
<proteinExistence type="predicted"/>
<dbReference type="PANTHER" id="PTHR30404">
    <property type="entry name" value="N-ACETYLMURAMOYL-L-ALANINE AMIDASE"/>
    <property type="match status" value="1"/>
</dbReference>
<sequence>MRFLMIVCLIGIFASVKAQKNANSKIDTTAKNANQKASNETEIVKVVIDAGHGGIDPGTEGSSPKFKNEKDITLDIALKVGKLVDENYENIKVIYTRKRDITISLEQRVAIANEAKADYFVSIHCNSSHKKDVSGTQMHVHDFTYPKSTKLAQMLDEEFTTRAKRNSKGLFNAKDRRFNLYVLQYTTMPGVLIETGFLSHKEEEEFLNSESGQEIVSSAIYRGIRNFLTKSGYKLIAKEKEEDKKAVAKQDTQNANSAVLANYKEEKTPPRAKAPKDEKVVYKVQISASPKPIPTNHTDFKKLDMKIDEIKNEEKKGSFFYKYTVGNVYTIEDALTLMEYVRKRGFKDAFIIKLNR</sequence>
<feature type="domain" description="MurNAc-LAA" evidence="5">
    <location>
        <begin position="109"/>
        <end position="225"/>
    </location>
</feature>
<dbReference type="SMART" id="SM00646">
    <property type="entry name" value="Ami_3"/>
    <property type="match status" value="1"/>
</dbReference>
<feature type="chain" id="PRO_5011577895" description="N-acetylmuramoyl-L-alanine amidase" evidence="4">
    <location>
        <begin position="19"/>
        <end position="356"/>
    </location>
</feature>
<dbReference type="PANTHER" id="PTHR30404:SF0">
    <property type="entry name" value="N-ACETYLMURAMOYL-L-ALANINE AMIDASE AMIC"/>
    <property type="match status" value="1"/>
</dbReference>
<evidence type="ECO:0000256" key="4">
    <source>
        <dbReference type="SAM" id="SignalP"/>
    </source>
</evidence>
<dbReference type="InterPro" id="IPR002508">
    <property type="entry name" value="MurNAc-LAA_cat"/>
</dbReference>
<evidence type="ECO:0000313" key="6">
    <source>
        <dbReference type="EMBL" id="SFF22953.1"/>
    </source>
</evidence>
<dbReference type="GO" id="GO:0030288">
    <property type="term" value="C:outer membrane-bounded periplasmic space"/>
    <property type="evidence" value="ECO:0007669"/>
    <property type="project" value="TreeGrafter"/>
</dbReference>
<comment type="catalytic activity">
    <reaction evidence="1">
        <text>Hydrolyzes the link between N-acetylmuramoyl residues and L-amino acid residues in certain cell-wall glycopeptides.</text>
        <dbReference type="EC" id="3.5.1.28"/>
    </reaction>
</comment>
<dbReference type="Pfam" id="PF01520">
    <property type="entry name" value="Amidase_3"/>
    <property type="match status" value="1"/>
</dbReference>
<dbReference type="RefSeq" id="WP_091545747.1">
    <property type="nucleotide sequence ID" value="NZ_FONY01000021.1"/>
</dbReference>
<keyword evidence="7" id="KW-1185">Reference proteome</keyword>
<dbReference type="STRING" id="1003.SAMN04488541_102111"/>
<dbReference type="Gene3D" id="3.40.630.40">
    <property type="entry name" value="Zn-dependent exopeptidases"/>
    <property type="match status" value="1"/>
</dbReference>
<protein>
    <recommendedName>
        <fullName evidence="2">N-acetylmuramoyl-L-alanine amidase</fullName>
        <ecNumber evidence="2">3.5.1.28</ecNumber>
    </recommendedName>
</protein>
<evidence type="ECO:0000256" key="2">
    <source>
        <dbReference type="ARBA" id="ARBA00011901"/>
    </source>
</evidence>